<evidence type="ECO:0000256" key="6">
    <source>
        <dbReference type="ARBA" id="ARBA00023242"/>
    </source>
</evidence>
<comment type="subcellular location">
    <subcellularLocation>
        <location evidence="1">Nucleus</location>
    </subcellularLocation>
</comment>
<keyword evidence="11" id="KW-1185">Reference proteome</keyword>
<evidence type="ECO:0000256" key="4">
    <source>
        <dbReference type="ARBA" id="ARBA00023125"/>
    </source>
</evidence>
<keyword evidence="6" id="KW-0539">Nucleus</keyword>
<dbReference type="Pfam" id="PF00447">
    <property type="entry name" value="HSF_DNA-bind"/>
    <property type="match status" value="1"/>
</dbReference>
<dbReference type="GO" id="GO:0005634">
    <property type="term" value="C:nucleus"/>
    <property type="evidence" value="ECO:0007669"/>
    <property type="project" value="UniProtKB-SubCell"/>
</dbReference>
<feature type="region of interest" description="Disordered" evidence="8">
    <location>
        <begin position="1"/>
        <end position="36"/>
    </location>
</feature>
<dbReference type="PRINTS" id="PR00056">
    <property type="entry name" value="HSFDOMAIN"/>
</dbReference>
<dbReference type="AlphaFoldDB" id="A0AAV3YUG1"/>
<sequence length="752" mass="81797">ALHRVDKKEADKGKDGRTTSVNSRHGSEKSKEPGRMEEIRCYHPEAPQQMKMYGIDNDEDIARISLNHNLESNLRVDKMYSSVENNTGNVPAFLIKLWSLVEDPTTDDLIHWDTGGTSFHVYDQQRFSREILPLYFKHSNIASFIRQLNMYGFRKVTHIDQGGLKIEKDDLQFQHQFFQKGERDMLQFIKRKVSNPMVRPATEGAASPKSDEVSRVLTDVKQVKSKQDNMEENLEYIKRENKLLWREVALLRQKHHKQQQIVNKLIQFLVSLVSSNRTGLTIPGLRRMPLAINDTSQVQAQRMQQPVQAQVISDPGSSNSIASLLQDNLSGSSIVGLQSKRETQPGDDSDFIIDEGEYTIESPRGDVVLSPTPSSGGPIIHELTDVFPTTTVNVVQNVTQKPILISSQGQPVTLSGRQPGIILTTNQAQPVAPGNSNVPANFLYFPQLKAESQAQTISKNPSSSTLVTSKSSVGPQALFVPMSPKIEPGPSLQDALNFGLSAPSSNASASTKPLIAGPKVSVIPGNGSVSVLTPKKRPGESVSLEESSSSPLKKAMTVVAVAPTQTPIFNVPSGTATTSTQATKAVPLTQNLDISSSQYAPFDSLKLPVIAPSSSSAASSSVSTGSHNNGTDALAVAAAGNKKEGDDPLLTSEQLDILSSDLDGLKGILQDQYKVDPHFLLELFDMSNPWGIDAEKDLEDIKTDSDKDTASTSGADLGSVTGQELVEYNPHDNLFPDLLMGDSLVGDIEDID</sequence>
<reference evidence="10 11" key="1">
    <citation type="journal article" date="2021" name="Elife">
        <title>Chloroplast acquisition without the gene transfer in kleptoplastic sea slugs, Plakobranchus ocellatus.</title>
        <authorList>
            <person name="Maeda T."/>
            <person name="Takahashi S."/>
            <person name="Yoshida T."/>
            <person name="Shimamura S."/>
            <person name="Takaki Y."/>
            <person name="Nagai Y."/>
            <person name="Toyoda A."/>
            <person name="Suzuki Y."/>
            <person name="Arimoto A."/>
            <person name="Ishii H."/>
            <person name="Satoh N."/>
            <person name="Nishiyama T."/>
            <person name="Hasebe M."/>
            <person name="Maruyama T."/>
            <person name="Minagawa J."/>
            <person name="Obokata J."/>
            <person name="Shigenobu S."/>
        </authorList>
    </citation>
    <scope>NUCLEOTIDE SEQUENCE [LARGE SCALE GENOMIC DNA]</scope>
</reference>
<evidence type="ECO:0000259" key="9">
    <source>
        <dbReference type="PROSITE" id="PS00434"/>
    </source>
</evidence>
<dbReference type="FunFam" id="1.10.10.10:FF:000027">
    <property type="entry name" value="Heat shock transcription factor 1"/>
    <property type="match status" value="1"/>
</dbReference>
<accession>A0AAV3YUG1</accession>
<dbReference type="InterPro" id="IPR036388">
    <property type="entry name" value="WH-like_DNA-bd_sf"/>
</dbReference>
<dbReference type="Gene3D" id="1.10.10.10">
    <property type="entry name" value="Winged helix-like DNA-binding domain superfamily/Winged helix DNA-binding domain"/>
    <property type="match status" value="1"/>
</dbReference>
<evidence type="ECO:0000313" key="11">
    <source>
        <dbReference type="Proteomes" id="UP000735302"/>
    </source>
</evidence>
<name>A0AAV3YUG1_9GAST</name>
<feature type="region of interest" description="Disordered" evidence="8">
    <location>
        <begin position="703"/>
        <end position="722"/>
    </location>
</feature>
<proteinExistence type="inferred from homology"/>
<dbReference type="GO" id="GO:0003700">
    <property type="term" value="F:DNA-binding transcription factor activity"/>
    <property type="evidence" value="ECO:0007669"/>
    <property type="project" value="InterPro"/>
</dbReference>
<dbReference type="PANTHER" id="PTHR10015">
    <property type="entry name" value="HEAT SHOCK TRANSCRIPTION FACTOR"/>
    <property type="match status" value="1"/>
</dbReference>
<evidence type="ECO:0000256" key="1">
    <source>
        <dbReference type="ARBA" id="ARBA00004123"/>
    </source>
</evidence>
<dbReference type="GO" id="GO:0043565">
    <property type="term" value="F:sequence-specific DNA binding"/>
    <property type="evidence" value="ECO:0007669"/>
    <property type="project" value="InterPro"/>
</dbReference>
<feature type="non-terminal residue" evidence="10">
    <location>
        <position position="1"/>
    </location>
</feature>
<evidence type="ECO:0000313" key="10">
    <source>
        <dbReference type="EMBL" id="GFN86064.1"/>
    </source>
</evidence>
<evidence type="ECO:0000256" key="5">
    <source>
        <dbReference type="ARBA" id="ARBA00023163"/>
    </source>
</evidence>
<dbReference type="Proteomes" id="UP000735302">
    <property type="component" value="Unassembled WGS sequence"/>
</dbReference>
<keyword evidence="10" id="KW-0346">Stress response</keyword>
<keyword evidence="5" id="KW-0804">Transcription</keyword>
<organism evidence="10 11">
    <name type="scientific">Plakobranchus ocellatus</name>
    <dbReference type="NCBI Taxonomy" id="259542"/>
    <lineage>
        <taxon>Eukaryota</taxon>
        <taxon>Metazoa</taxon>
        <taxon>Spiralia</taxon>
        <taxon>Lophotrochozoa</taxon>
        <taxon>Mollusca</taxon>
        <taxon>Gastropoda</taxon>
        <taxon>Heterobranchia</taxon>
        <taxon>Euthyneura</taxon>
        <taxon>Panpulmonata</taxon>
        <taxon>Sacoglossa</taxon>
        <taxon>Placobranchoidea</taxon>
        <taxon>Plakobranchidae</taxon>
        <taxon>Plakobranchus</taxon>
    </lineage>
</organism>
<comment type="similarity">
    <text evidence="2 7">Belongs to the HSF family.</text>
</comment>
<dbReference type="InterPro" id="IPR036390">
    <property type="entry name" value="WH_DNA-bd_sf"/>
</dbReference>
<keyword evidence="3" id="KW-0805">Transcription regulation</keyword>
<feature type="compositionally biased region" description="Basic and acidic residues" evidence="8">
    <location>
        <begin position="1"/>
        <end position="17"/>
    </location>
</feature>
<dbReference type="EMBL" id="BLXT01001485">
    <property type="protein sequence ID" value="GFN86064.1"/>
    <property type="molecule type" value="Genomic_DNA"/>
</dbReference>
<evidence type="ECO:0000256" key="3">
    <source>
        <dbReference type="ARBA" id="ARBA00023015"/>
    </source>
</evidence>
<protein>
    <submittedName>
        <fullName evidence="10">Heat shock factor protein-like</fullName>
    </submittedName>
</protein>
<evidence type="ECO:0000256" key="7">
    <source>
        <dbReference type="RuleBase" id="RU004020"/>
    </source>
</evidence>
<dbReference type="PROSITE" id="PS00434">
    <property type="entry name" value="HSF_DOMAIN"/>
    <property type="match status" value="1"/>
</dbReference>
<dbReference type="SUPFAM" id="SSF46785">
    <property type="entry name" value="Winged helix' DNA-binding domain"/>
    <property type="match status" value="1"/>
</dbReference>
<dbReference type="InterPro" id="IPR000232">
    <property type="entry name" value="HSF_DNA-bd"/>
</dbReference>
<keyword evidence="4" id="KW-0238">DNA-binding</keyword>
<feature type="compositionally biased region" description="Basic and acidic residues" evidence="8">
    <location>
        <begin position="25"/>
        <end position="36"/>
    </location>
</feature>
<dbReference type="SMART" id="SM00415">
    <property type="entry name" value="HSF"/>
    <property type="match status" value="1"/>
</dbReference>
<evidence type="ECO:0000256" key="8">
    <source>
        <dbReference type="SAM" id="MobiDB-lite"/>
    </source>
</evidence>
<evidence type="ECO:0000256" key="2">
    <source>
        <dbReference type="ARBA" id="ARBA00006403"/>
    </source>
</evidence>
<comment type="caution">
    <text evidence="10">The sequence shown here is derived from an EMBL/GenBank/DDBJ whole genome shotgun (WGS) entry which is preliminary data.</text>
</comment>
<feature type="domain" description="HSF-type DNA-binding" evidence="9">
    <location>
        <begin position="132"/>
        <end position="156"/>
    </location>
</feature>
<gene>
    <name evidence="10" type="ORF">PoB_001257000</name>
</gene>
<dbReference type="PANTHER" id="PTHR10015:SF427">
    <property type="entry name" value="HEAT SHOCK FACTOR PROTEIN"/>
    <property type="match status" value="1"/>
</dbReference>